<sequence>MNASLQDDIDLLHHIRQNDAGAFRELFDRYWQLLFQLASRKTGHAQDAEDMVQELFIELWRKKEPLILQVSLQSYLVSCIYLKIFQYFRKKGFQEKHYEDFARYEAQIKLSPEASDLTDLSFETEYGKLQDIITQTIALMPPQMQTVFSLKHYRGLTTNDIAAELNISSESVKTHLKLGMIRLRKAGEQYPAGVVLLPAFLTILESSY</sequence>
<dbReference type="InterPro" id="IPR007627">
    <property type="entry name" value="RNA_pol_sigma70_r2"/>
</dbReference>
<reference evidence="8" key="1">
    <citation type="submission" date="2016-10" db="EMBL/GenBank/DDBJ databases">
        <authorList>
            <person name="Varghese N."/>
            <person name="Submissions S."/>
        </authorList>
    </citation>
    <scope>NUCLEOTIDE SEQUENCE [LARGE SCALE GENOMIC DNA]</scope>
    <source>
        <strain evidence="8">DSM 3695</strain>
    </source>
</reference>
<dbReference type="InterPro" id="IPR039425">
    <property type="entry name" value="RNA_pol_sigma-70-like"/>
</dbReference>
<keyword evidence="2" id="KW-0805">Transcription regulation</keyword>
<dbReference type="OrthoDB" id="654988at2"/>
<evidence type="ECO:0000256" key="1">
    <source>
        <dbReference type="ARBA" id="ARBA00010641"/>
    </source>
</evidence>
<evidence type="ECO:0000259" key="6">
    <source>
        <dbReference type="Pfam" id="PF08281"/>
    </source>
</evidence>
<comment type="similarity">
    <text evidence="1">Belongs to the sigma-70 factor family. ECF subfamily.</text>
</comment>
<dbReference type="Gene3D" id="1.10.1740.10">
    <property type="match status" value="1"/>
</dbReference>
<dbReference type="InterPro" id="IPR013249">
    <property type="entry name" value="RNA_pol_sigma70_r4_t2"/>
</dbReference>
<dbReference type="InterPro" id="IPR013324">
    <property type="entry name" value="RNA_pol_sigma_r3/r4-like"/>
</dbReference>
<dbReference type="SUPFAM" id="SSF88946">
    <property type="entry name" value="Sigma2 domain of RNA polymerase sigma factors"/>
    <property type="match status" value="1"/>
</dbReference>
<proteinExistence type="inferred from homology"/>
<dbReference type="RefSeq" id="WP_089894333.1">
    <property type="nucleotide sequence ID" value="NZ_FOJG01000001.1"/>
</dbReference>
<dbReference type="Gene3D" id="1.10.10.10">
    <property type="entry name" value="Winged helix-like DNA-binding domain superfamily/Winged helix DNA-binding domain"/>
    <property type="match status" value="1"/>
</dbReference>
<accession>A0A1I0R3F8</accession>
<dbReference type="InterPro" id="IPR014284">
    <property type="entry name" value="RNA_pol_sigma-70_dom"/>
</dbReference>
<dbReference type="Pfam" id="PF08281">
    <property type="entry name" value="Sigma70_r4_2"/>
    <property type="match status" value="1"/>
</dbReference>
<feature type="domain" description="RNA polymerase sigma-70 region 2" evidence="5">
    <location>
        <begin position="26"/>
        <end position="92"/>
    </location>
</feature>
<name>A0A1I0R3F8_9BACT</name>
<dbReference type="AlphaFoldDB" id="A0A1I0R3F8"/>
<evidence type="ECO:0000313" key="8">
    <source>
        <dbReference type="Proteomes" id="UP000199310"/>
    </source>
</evidence>
<dbReference type="InterPro" id="IPR036388">
    <property type="entry name" value="WH-like_DNA-bd_sf"/>
</dbReference>
<gene>
    <name evidence="7" type="ORF">SAMN04488122_2162</name>
</gene>
<dbReference type="CDD" id="cd06171">
    <property type="entry name" value="Sigma70_r4"/>
    <property type="match status" value="1"/>
</dbReference>
<organism evidence="7 8">
    <name type="scientific">Chitinophaga arvensicola</name>
    <dbReference type="NCBI Taxonomy" id="29529"/>
    <lineage>
        <taxon>Bacteria</taxon>
        <taxon>Pseudomonadati</taxon>
        <taxon>Bacteroidota</taxon>
        <taxon>Chitinophagia</taxon>
        <taxon>Chitinophagales</taxon>
        <taxon>Chitinophagaceae</taxon>
        <taxon>Chitinophaga</taxon>
    </lineage>
</organism>
<dbReference type="Proteomes" id="UP000199310">
    <property type="component" value="Unassembled WGS sequence"/>
</dbReference>
<dbReference type="PANTHER" id="PTHR43133:SF46">
    <property type="entry name" value="RNA POLYMERASE SIGMA-70 FACTOR ECF SUBFAMILY"/>
    <property type="match status" value="1"/>
</dbReference>
<dbReference type="STRING" id="29529.SAMN04488122_2162"/>
<keyword evidence="8" id="KW-1185">Reference proteome</keyword>
<dbReference type="SUPFAM" id="SSF88659">
    <property type="entry name" value="Sigma3 and sigma4 domains of RNA polymerase sigma factors"/>
    <property type="match status" value="1"/>
</dbReference>
<keyword evidence="4" id="KW-0804">Transcription</keyword>
<dbReference type="GO" id="GO:0006352">
    <property type="term" value="P:DNA-templated transcription initiation"/>
    <property type="evidence" value="ECO:0007669"/>
    <property type="project" value="InterPro"/>
</dbReference>
<evidence type="ECO:0000313" key="7">
    <source>
        <dbReference type="EMBL" id="SEW34909.1"/>
    </source>
</evidence>
<evidence type="ECO:0000256" key="4">
    <source>
        <dbReference type="ARBA" id="ARBA00023163"/>
    </source>
</evidence>
<dbReference type="PANTHER" id="PTHR43133">
    <property type="entry name" value="RNA POLYMERASE ECF-TYPE SIGMA FACTO"/>
    <property type="match status" value="1"/>
</dbReference>
<dbReference type="GO" id="GO:0016987">
    <property type="term" value="F:sigma factor activity"/>
    <property type="evidence" value="ECO:0007669"/>
    <property type="project" value="UniProtKB-KW"/>
</dbReference>
<feature type="domain" description="RNA polymerase sigma factor 70 region 4 type 2" evidence="6">
    <location>
        <begin position="132"/>
        <end position="183"/>
    </location>
</feature>
<keyword evidence="3" id="KW-0731">Sigma factor</keyword>
<evidence type="ECO:0000259" key="5">
    <source>
        <dbReference type="Pfam" id="PF04542"/>
    </source>
</evidence>
<dbReference type="GO" id="GO:0003677">
    <property type="term" value="F:DNA binding"/>
    <property type="evidence" value="ECO:0007669"/>
    <property type="project" value="InterPro"/>
</dbReference>
<evidence type="ECO:0000256" key="3">
    <source>
        <dbReference type="ARBA" id="ARBA00023082"/>
    </source>
</evidence>
<dbReference type="NCBIfam" id="TIGR02937">
    <property type="entry name" value="sigma70-ECF"/>
    <property type="match status" value="1"/>
</dbReference>
<dbReference type="EMBL" id="FOJG01000001">
    <property type="protein sequence ID" value="SEW34909.1"/>
    <property type="molecule type" value="Genomic_DNA"/>
</dbReference>
<dbReference type="Pfam" id="PF04542">
    <property type="entry name" value="Sigma70_r2"/>
    <property type="match status" value="1"/>
</dbReference>
<evidence type="ECO:0000256" key="2">
    <source>
        <dbReference type="ARBA" id="ARBA00023015"/>
    </source>
</evidence>
<protein>
    <submittedName>
        <fullName evidence="7">Sigma-70 region 2</fullName>
    </submittedName>
</protein>
<dbReference type="InterPro" id="IPR013325">
    <property type="entry name" value="RNA_pol_sigma_r2"/>
</dbReference>